<gene>
    <name evidence="1" type="ORF">SAMN05421810_102563</name>
</gene>
<dbReference type="InterPro" id="IPR046044">
    <property type="entry name" value="DUF6002"/>
</dbReference>
<keyword evidence="2" id="KW-1185">Reference proteome</keyword>
<dbReference type="Pfam" id="PF19465">
    <property type="entry name" value="DUF6002"/>
    <property type="match status" value="1"/>
</dbReference>
<dbReference type="OrthoDB" id="4287124at2"/>
<reference evidence="2" key="1">
    <citation type="submission" date="2016-10" db="EMBL/GenBank/DDBJ databases">
        <authorList>
            <person name="Varghese N."/>
            <person name="Submissions S."/>
        </authorList>
    </citation>
    <scope>NUCLEOTIDE SEQUENCE [LARGE SCALE GENOMIC DNA]</scope>
    <source>
        <strain evidence="2">CGMCC 4.5579</strain>
    </source>
</reference>
<dbReference type="AlphaFoldDB" id="A0A1I5QA24"/>
<sequence>MNALRYENQLRSAVAEMGTRGRASADFEPAFELPEPTPELAEYFAAANLRFAELGTAGRTRLTLLDLMGNPATRTVKTLASLVIVARAVRHIRTTGERVLILTPSSANKATALRDAVLRARAHGLVRHDELRIVTVVPDVARPKLWSSALDDDPTSPMCVLDPANPEHVKTVAVEAMTGCAEDLYAHWGIRLWHTLDLANYQCADTVRAFAEHAELPAAPGTTRVHAHAVSSAFGLLGHHYGTTLLPPSEPPRYLLVQHLATPDMVCGLYGIEPPEYRFDPVSGLFHQDSEPHYPAVTYDPAEKLESTFYTRKPVTSPAMNELIRTYGGGGVVVSLRECLDRYGQIATLLANAGVDLPADPRSLREWSLVLAMTGVLNAIDRGLLDADEVVVHGSGSYSAADYTPIPERSLRRVGDAADLRREIFTAAGAGLPSIRVA</sequence>
<organism evidence="1 2">
    <name type="scientific">Amycolatopsis arida</name>
    <dbReference type="NCBI Taxonomy" id="587909"/>
    <lineage>
        <taxon>Bacteria</taxon>
        <taxon>Bacillati</taxon>
        <taxon>Actinomycetota</taxon>
        <taxon>Actinomycetes</taxon>
        <taxon>Pseudonocardiales</taxon>
        <taxon>Pseudonocardiaceae</taxon>
        <taxon>Amycolatopsis</taxon>
    </lineage>
</organism>
<dbReference type="Proteomes" id="UP000198727">
    <property type="component" value="Unassembled WGS sequence"/>
</dbReference>
<protein>
    <submittedName>
        <fullName evidence="1">Uncharacterized protein</fullName>
    </submittedName>
</protein>
<dbReference type="EMBL" id="FOWW01000002">
    <property type="protein sequence ID" value="SFP43105.1"/>
    <property type="molecule type" value="Genomic_DNA"/>
</dbReference>
<proteinExistence type="predicted"/>
<evidence type="ECO:0000313" key="1">
    <source>
        <dbReference type="EMBL" id="SFP43105.1"/>
    </source>
</evidence>
<dbReference type="RefSeq" id="WP_092529295.1">
    <property type="nucleotide sequence ID" value="NZ_FOWW01000002.1"/>
</dbReference>
<accession>A0A1I5QA24</accession>
<evidence type="ECO:0000313" key="2">
    <source>
        <dbReference type="Proteomes" id="UP000198727"/>
    </source>
</evidence>
<name>A0A1I5QA24_9PSEU</name>